<dbReference type="KEGG" id="oxy:HCG48_05840"/>
<name>A0A6H1TW27_9CYAN</name>
<reference evidence="2 3" key="1">
    <citation type="submission" date="2020-04" db="EMBL/GenBank/DDBJ databases">
        <authorList>
            <person name="Basu S."/>
            <person name="Maruthanayagam V."/>
            <person name="Chakraborty S."/>
            <person name="Pramanik A."/>
            <person name="Mukherjee J."/>
            <person name="Brink B."/>
        </authorList>
    </citation>
    <scope>NUCLEOTIDE SEQUENCE [LARGE SCALE GENOMIC DNA]</scope>
    <source>
        <strain evidence="2 3">AP17</strain>
    </source>
</reference>
<dbReference type="RefSeq" id="WP_168568307.1">
    <property type="nucleotide sequence ID" value="NZ_CP051167.1"/>
</dbReference>
<dbReference type="AlphaFoldDB" id="A0A6H1TW27"/>
<evidence type="ECO:0000313" key="2">
    <source>
        <dbReference type="EMBL" id="QIZ70150.1"/>
    </source>
</evidence>
<protein>
    <submittedName>
        <fullName evidence="2">Uncharacterized protein</fullName>
    </submittedName>
</protein>
<evidence type="ECO:0000256" key="1">
    <source>
        <dbReference type="SAM" id="SignalP"/>
    </source>
</evidence>
<dbReference type="Proteomes" id="UP000500857">
    <property type="component" value="Chromosome"/>
</dbReference>
<accession>A0A6H1TW27</accession>
<dbReference type="EMBL" id="CP051167">
    <property type="protein sequence ID" value="QIZ70150.1"/>
    <property type="molecule type" value="Genomic_DNA"/>
</dbReference>
<evidence type="ECO:0000313" key="3">
    <source>
        <dbReference type="Proteomes" id="UP000500857"/>
    </source>
</evidence>
<sequence>MNINHGKLCAGAIALLTTTLSLVPNLAEAKSQALTISRDYVGDACIVLGSVDIGTEVTVYWGAFRGTRYVDANRGAGEIYGVNIYAKGNNVENLTVEVHDKLHPYLVESRCQDIGIPEPFYLDWRPF</sequence>
<feature type="chain" id="PRO_5026327458" evidence="1">
    <location>
        <begin position="30"/>
        <end position="127"/>
    </location>
</feature>
<gene>
    <name evidence="2" type="ORF">HCG48_05840</name>
</gene>
<keyword evidence="3" id="KW-1185">Reference proteome</keyword>
<feature type="signal peptide" evidence="1">
    <location>
        <begin position="1"/>
        <end position="29"/>
    </location>
</feature>
<proteinExistence type="predicted"/>
<organism evidence="2 3">
    <name type="scientific">Oxynema aestuarii AP17</name>
    <dbReference type="NCBI Taxonomy" id="2064643"/>
    <lineage>
        <taxon>Bacteria</taxon>
        <taxon>Bacillati</taxon>
        <taxon>Cyanobacteriota</taxon>
        <taxon>Cyanophyceae</taxon>
        <taxon>Oscillatoriophycideae</taxon>
        <taxon>Oscillatoriales</taxon>
        <taxon>Oscillatoriaceae</taxon>
        <taxon>Oxynema</taxon>
        <taxon>Oxynema aestuarii</taxon>
    </lineage>
</organism>
<keyword evidence="1" id="KW-0732">Signal</keyword>